<feature type="region of interest" description="Disordered" evidence="1">
    <location>
        <begin position="1"/>
        <end position="26"/>
    </location>
</feature>
<dbReference type="HOGENOM" id="CLU_880255_0_0_1"/>
<dbReference type="RefSeq" id="XP_003669609.1">
    <property type="nucleotide sequence ID" value="XM_003669561.1"/>
</dbReference>
<dbReference type="KEGG" id="ndi:NDAI_0D00520"/>
<proteinExistence type="predicted"/>
<name>G0W9A5_NAUDC</name>
<feature type="region of interest" description="Disordered" evidence="1">
    <location>
        <begin position="57"/>
        <end position="95"/>
    </location>
</feature>
<dbReference type="GeneID" id="11494920"/>
<feature type="compositionally biased region" description="Low complexity" evidence="1">
    <location>
        <begin position="80"/>
        <end position="95"/>
    </location>
</feature>
<organism evidence="2 3">
    <name type="scientific">Naumovozyma dairenensis (strain ATCC 10597 / BCRC 20456 / CBS 421 / NBRC 0211 / NRRL Y-12639)</name>
    <name type="common">Saccharomyces dairenensis</name>
    <dbReference type="NCBI Taxonomy" id="1071378"/>
    <lineage>
        <taxon>Eukaryota</taxon>
        <taxon>Fungi</taxon>
        <taxon>Dikarya</taxon>
        <taxon>Ascomycota</taxon>
        <taxon>Saccharomycotina</taxon>
        <taxon>Saccharomycetes</taxon>
        <taxon>Saccharomycetales</taxon>
        <taxon>Saccharomycetaceae</taxon>
        <taxon>Naumovozyma</taxon>
    </lineage>
</organism>
<protein>
    <submittedName>
        <fullName evidence="2">Uncharacterized protein</fullName>
    </submittedName>
</protein>
<dbReference type="Proteomes" id="UP000000689">
    <property type="component" value="Chromosome 4"/>
</dbReference>
<dbReference type="EMBL" id="HE580270">
    <property type="protein sequence ID" value="CCD24366.1"/>
    <property type="molecule type" value="Genomic_DNA"/>
</dbReference>
<feature type="compositionally biased region" description="Low complexity" evidence="1">
    <location>
        <begin position="57"/>
        <end position="73"/>
    </location>
</feature>
<evidence type="ECO:0000256" key="1">
    <source>
        <dbReference type="SAM" id="MobiDB-lite"/>
    </source>
</evidence>
<gene>
    <name evidence="2" type="primary">NDAI0D00520</name>
    <name evidence="2" type="ordered locus">NDAI_0D00520</name>
</gene>
<accession>G0W9A5</accession>
<reference evidence="2 3" key="1">
    <citation type="journal article" date="2011" name="Proc. Natl. Acad. Sci. U.S.A.">
        <title>Evolutionary erosion of yeast sex chromosomes by mating-type switching accidents.</title>
        <authorList>
            <person name="Gordon J.L."/>
            <person name="Armisen D."/>
            <person name="Proux-Wera E."/>
            <person name="Oheigeartaigh S.S."/>
            <person name="Byrne K.P."/>
            <person name="Wolfe K.H."/>
        </authorList>
    </citation>
    <scope>NUCLEOTIDE SEQUENCE [LARGE SCALE GENOMIC DNA]</scope>
    <source>
        <strain evidence="3">ATCC 10597 / BCRC 20456 / CBS 421 / NBRC 0211 / NRRL Y-12639</strain>
    </source>
</reference>
<evidence type="ECO:0000313" key="3">
    <source>
        <dbReference type="Proteomes" id="UP000000689"/>
    </source>
</evidence>
<dbReference type="AlphaFoldDB" id="G0W9A5"/>
<evidence type="ECO:0000313" key="2">
    <source>
        <dbReference type="EMBL" id="CCD24366.1"/>
    </source>
</evidence>
<feature type="compositionally biased region" description="Basic and acidic residues" evidence="1">
    <location>
        <begin position="10"/>
        <end position="24"/>
    </location>
</feature>
<sequence length="316" mass="37322">MLSTIMIPKFARENQEEQSTENHDLIQTQPIHLRKHTKEISQNFFLESENKIRLANFPTNSESNNNNNNNNPNGDSRSASLNSLFSTYNNNSNNSNNNYENGYDILQWDIQEWEENEYNEDYINIDNDYGYDSKEPQSFDDGYYYSFPSKPNTHDPNLLKFHYFYPRVSTGNNNDYSNLKYPSYEVNIPRVGSPTNKVLKIRNVSTSAREKRTLAYDDHYGNDYVVNMEEDNLLYQTNKFISSDQNIMPIDDDGDDDDDELFQILHYKLARYLGVTNNYNNIIYQDAYNDKSPREQEYLQQLRLEEISCRFSTTYF</sequence>
<keyword evidence="3" id="KW-1185">Reference proteome</keyword>